<sequence length="183" mass="20612">MERAFDGAIGATHPFEALRRDHHLKFTPATSAHHLACSSCSKMLDFQIQGFRNCLLTRDSIHSMFWSKEQRDLTNDSIELNGSVVQKELSDLTWLPRSPTLQQLKTAVNTWPSSCLFIRSCYVNTKEVWLSPIGVAFANTWGQVTSPDSKTGVWLSMPCLRRRTLVSLRLLYASPGSSAHRAM</sequence>
<dbReference type="AlphaFoldDB" id="A0A7S3P015"/>
<accession>A0A7S3P015</accession>
<name>A0A7S3P015_9STRA</name>
<dbReference type="EMBL" id="HBIM01000969">
    <property type="protein sequence ID" value="CAE0402562.1"/>
    <property type="molecule type" value="Transcribed_RNA"/>
</dbReference>
<gene>
    <name evidence="1" type="ORF">ACOF00016_LOCUS841</name>
</gene>
<protein>
    <submittedName>
        <fullName evidence="1">Uncharacterized protein</fullName>
    </submittedName>
</protein>
<reference evidence="1" key="1">
    <citation type="submission" date="2021-01" db="EMBL/GenBank/DDBJ databases">
        <authorList>
            <person name="Corre E."/>
            <person name="Pelletier E."/>
            <person name="Niang G."/>
            <person name="Scheremetjew M."/>
            <person name="Finn R."/>
            <person name="Kale V."/>
            <person name="Holt S."/>
            <person name="Cochrane G."/>
            <person name="Meng A."/>
            <person name="Brown T."/>
            <person name="Cohen L."/>
        </authorList>
    </citation>
    <scope>NUCLEOTIDE SEQUENCE</scope>
    <source>
        <strain evidence="1">CCMP127</strain>
    </source>
</reference>
<organism evidence="1">
    <name type="scientific">Amphora coffeiformis</name>
    <dbReference type="NCBI Taxonomy" id="265554"/>
    <lineage>
        <taxon>Eukaryota</taxon>
        <taxon>Sar</taxon>
        <taxon>Stramenopiles</taxon>
        <taxon>Ochrophyta</taxon>
        <taxon>Bacillariophyta</taxon>
        <taxon>Bacillariophyceae</taxon>
        <taxon>Bacillariophycidae</taxon>
        <taxon>Thalassiophysales</taxon>
        <taxon>Catenulaceae</taxon>
        <taxon>Amphora</taxon>
    </lineage>
</organism>
<proteinExistence type="predicted"/>
<evidence type="ECO:0000313" key="1">
    <source>
        <dbReference type="EMBL" id="CAE0402562.1"/>
    </source>
</evidence>